<evidence type="ECO:0000313" key="2">
    <source>
        <dbReference type="Proteomes" id="UP000800041"/>
    </source>
</evidence>
<name>A0A6G1H486_9PEZI</name>
<evidence type="ECO:0000313" key="1">
    <source>
        <dbReference type="EMBL" id="KAF1987778.1"/>
    </source>
</evidence>
<dbReference type="Proteomes" id="UP000800041">
    <property type="component" value="Unassembled WGS sequence"/>
</dbReference>
<keyword evidence="2" id="KW-1185">Reference proteome</keyword>
<gene>
    <name evidence="1" type="ORF">K402DRAFT_45476</name>
</gene>
<dbReference type="AlphaFoldDB" id="A0A6G1H486"/>
<protein>
    <submittedName>
        <fullName evidence="1">Uncharacterized protein</fullName>
    </submittedName>
</protein>
<organism evidence="1 2">
    <name type="scientific">Aulographum hederae CBS 113979</name>
    <dbReference type="NCBI Taxonomy" id="1176131"/>
    <lineage>
        <taxon>Eukaryota</taxon>
        <taxon>Fungi</taxon>
        <taxon>Dikarya</taxon>
        <taxon>Ascomycota</taxon>
        <taxon>Pezizomycotina</taxon>
        <taxon>Dothideomycetes</taxon>
        <taxon>Pleosporomycetidae</taxon>
        <taxon>Aulographales</taxon>
        <taxon>Aulographaceae</taxon>
    </lineage>
</organism>
<reference evidence="1" key="1">
    <citation type="journal article" date="2020" name="Stud. Mycol.">
        <title>101 Dothideomycetes genomes: a test case for predicting lifestyles and emergence of pathogens.</title>
        <authorList>
            <person name="Haridas S."/>
            <person name="Albert R."/>
            <person name="Binder M."/>
            <person name="Bloem J."/>
            <person name="Labutti K."/>
            <person name="Salamov A."/>
            <person name="Andreopoulos B."/>
            <person name="Baker S."/>
            <person name="Barry K."/>
            <person name="Bills G."/>
            <person name="Bluhm B."/>
            <person name="Cannon C."/>
            <person name="Castanera R."/>
            <person name="Culley D."/>
            <person name="Daum C."/>
            <person name="Ezra D."/>
            <person name="Gonzalez J."/>
            <person name="Henrissat B."/>
            <person name="Kuo A."/>
            <person name="Liang C."/>
            <person name="Lipzen A."/>
            <person name="Lutzoni F."/>
            <person name="Magnuson J."/>
            <person name="Mondo S."/>
            <person name="Nolan M."/>
            <person name="Ohm R."/>
            <person name="Pangilinan J."/>
            <person name="Park H.-J."/>
            <person name="Ramirez L."/>
            <person name="Alfaro M."/>
            <person name="Sun H."/>
            <person name="Tritt A."/>
            <person name="Yoshinaga Y."/>
            <person name="Zwiers L.-H."/>
            <person name="Turgeon B."/>
            <person name="Goodwin S."/>
            <person name="Spatafora J."/>
            <person name="Crous P."/>
            <person name="Grigoriev I."/>
        </authorList>
    </citation>
    <scope>NUCLEOTIDE SEQUENCE</scope>
    <source>
        <strain evidence="1">CBS 113979</strain>
    </source>
</reference>
<proteinExistence type="predicted"/>
<sequence>MRTSASIISILFGTGEMRNSEGLHILFAHALGLLSLCRRLPWCLHKSFASLSMDPASAFYLARCATLSPLPITEKLEFYIQ</sequence>
<dbReference type="EMBL" id="ML977151">
    <property type="protein sequence ID" value="KAF1987778.1"/>
    <property type="molecule type" value="Genomic_DNA"/>
</dbReference>
<accession>A0A6G1H486</accession>